<sequence length="287" mass="31494">MRTISRRTFVKQAGICVTLGELLLSADKMAYANPLGLPICCQTWPVRSMIANDFPGTLKQLAAAGFQGIEMCSPVGYADSGFGGLRKYSGRELRSIIQDAGLTCVSSHFSLDELRKDQDGRIAWAKDVGMTQMLVASLGGPKNPTMDDVKRAAEEYEKIGERAAAAGVVQGLHNEGFECTTVDGQRTYDLLFKLLDPKAVQFQFQVSTISEGFDAAEYFLKYPGRFISMHVQGWSAKTRSIVPVGQGTLDWKKIFAAAKTGGIKNYFVEMDLPLMKASVPYLHQLQV</sequence>
<name>A0AAU7DSD1_9BACT</name>
<organism evidence="2">
    <name type="scientific">Telmatobacter sp. DSM 110680</name>
    <dbReference type="NCBI Taxonomy" id="3036704"/>
    <lineage>
        <taxon>Bacteria</taxon>
        <taxon>Pseudomonadati</taxon>
        <taxon>Acidobacteriota</taxon>
        <taxon>Terriglobia</taxon>
        <taxon>Terriglobales</taxon>
        <taxon>Acidobacteriaceae</taxon>
        <taxon>Telmatobacter</taxon>
    </lineage>
</organism>
<evidence type="ECO:0000259" key="1">
    <source>
        <dbReference type="Pfam" id="PF01261"/>
    </source>
</evidence>
<proteinExistence type="predicted"/>
<feature type="domain" description="Xylose isomerase-like TIM barrel" evidence="1">
    <location>
        <begin position="59"/>
        <end position="267"/>
    </location>
</feature>
<reference evidence="2" key="1">
    <citation type="submission" date="2023-03" db="EMBL/GenBank/DDBJ databases">
        <title>Edaphobacter sp.</title>
        <authorList>
            <person name="Huber K.J."/>
            <person name="Papendorf J."/>
            <person name="Pilke C."/>
            <person name="Bunk B."/>
            <person name="Sproeer C."/>
            <person name="Pester M."/>
        </authorList>
    </citation>
    <scope>NUCLEOTIDE SEQUENCE</scope>
    <source>
        <strain evidence="2">DSM 110680</strain>
    </source>
</reference>
<dbReference type="InterPro" id="IPR036237">
    <property type="entry name" value="Xyl_isomerase-like_sf"/>
</dbReference>
<protein>
    <submittedName>
        <fullName evidence="2">Sugar phosphate isomerase/epimerase</fullName>
    </submittedName>
</protein>
<gene>
    <name evidence="2" type="ORF">P8935_11420</name>
</gene>
<accession>A0AAU7DSD1</accession>
<evidence type="ECO:0000313" key="2">
    <source>
        <dbReference type="EMBL" id="XBH19903.1"/>
    </source>
</evidence>
<dbReference type="SUPFAM" id="SSF51658">
    <property type="entry name" value="Xylose isomerase-like"/>
    <property type="match status" value="1"/>
</dbReference>
<dbReference type="Gene3D" id="3.20.20.150">
    <property type="entry name" value="Divalent-metal-dependent TIM barrel enzymes"/>
    <property type="match status" value="1"/>
</dbReference>
<dbReference type="InterPro" id="IPR050312">
    <property type="entry name" value="IolE/XylAMocC-like"/>
</dbReference>
<dbReference type="PANTHER" id="PTHR12110:SF41">
    <property type="entry name" value="INOSOSE DEHYDRATASE"/>
    <property type="match status" value="1"/>
</dbReference>
<dbReference type="Pfam" id="PF01261">
    <property type="entry name" value="AP_endonuc_2"/>
    <property type="match status" value="1"/>
</dbReference>
<dbReference type="EMBL" id="CP121196">
    <property type="protein sequence ID" value="XBH19903.1"/>
    <property type="molecule type" value="Genomic_DNA"/>
</dbReference>
<dbReference type="PANTHER" id="PTHR12110">
    <property type="entry name" value="HYDROXYPYRUVATE ISOMERASE"/>
    <property type="match status" value="1"/>
</dbReference>
<dbReference type="RefSeq" id="WP_348265125.1">
    <property type="nucleotide sequence ID" value="NZ_CP121196.1"/>
</dbReference>
<keyword evidence="2" id="KW-0413">Isomerase</keyword>
<dbReference type="AlphaFoldDB" id="A0AAU7DSD1"/>
<dbReference type="InterPro" id="IPR013022">
    <property type="entry name" value="Xyl_isomerase-like_TIM-brl"/>
</dbReference>
<dbReference type="GO" id="GO:0016853">
    <property type="term" value="F:isomerase activity"/>
    <property type="evidence" value="ECO:0007669"/>
    <property type="project" value="UniProtKB-KW"/>
</dbReference>